<keyword evidence="3" id="KW-0012">Acyltransferase</keyword>
<evidence type="ECO:0000313" key="3">
    <source>
        <dbReference type="EMBL" id="SHH69605.1"/>
    </source>
</evidence>
<feature type="transmembrane region" description="Helical" evidence="1">
    <location>
        <begin position="12"/>
        <end position="32"/>
    </location>
</feature>
<feature type="transmembrane region" description="Helical" evidence="1">
    <location>
        <begin position="137"/>
        <end position="161"/>
    </location>
</feature>
<feature type="transmembrane region" description="Helical" evidence="1">
    <location>
        <begin position="325"/>
        <end position="345"/>
    </location>
</feature>
<keyword evidence="4" id="KW-1185">Reference proteome</keyword>
<dbReference type="Pfam" id="PF01757">
    <property type="entry name" value="Acyl_transf_3"/>
    <property type="match status" value="1"/>
</dbReference>
<dbReference type="GO" id="GO:0016787">
    <property type="term" value="F:hydrolase activity"/>
    <property type="evidence" value="ECO:0007669"/>
    <property type="project" value="UniProtKB-KW"/>
</dbReference>
<dbReference type="AlphaFoldDB" id="A0A1M5V311"/>
<feature type="domain" description="Acyltransferase 3" evidence="2">
    <location>
        <begin position="10"/>
        <end position="343"/>
    </location>
</feature>
<dbReference type="GO" id="GO:0016747">
    <property type="term" value="F:acyltransferase activity, transferring groups other than amino-acyl groups"/>
    <property type="evidence" value="ECO:0007669"/>
    <property type="project" value="InterPro"/>
</dbReference>
<evidence type="ECO:0000256" key="1">
    <source>
        <dbReference type="SAM" id="Phobius"/>
    </source>
</evidence>
<dbReference type="RefSeq" id="WP_072793895.1">
    <property type="nucleotide sequence ID" value="NZ_FQWM01000007.1"/>
</dbReference>
<dbReference type="OrthoDB" id="9796461at2"/>
<accession>A0A1M5V311</accession>
<feature type="transmembrane region" description="Helical" evidence="1">
    <location>
        <begin position="261"/>
        <end position="281"/>
    </location>
</feature>
<proteinExistence type="predicted"/>
<feature type="transmembrane region" description="Helical" evidence="1">
    <location>
        <begin position="302"/>
        <end position="319"/>
    </location>
</feature>
<organism evidence="3 4">
    <name type="scientific">Cognatishimia maritima</name>
    <dbReference type="NCBI Taxonomy" id="870908"/>
    <lineage>
        <taxon>Bacteria</taxon>
        <taxon>Pseudomonadati</taxon>
        <taxon>Pseudomonadota</taxon>
        <taxon>Alphaproteobacteria</taxon>
        <taxon>Rhodobacterales</taxon>
        <taxon>Paracoccaceae</taxon>
        <taxon>Cognatishimia</taxon>
    </lineage>
</organism>
<protein>
    <submittedName>
        <fullName evidence="3">Peptidoglycan/LPS O-acetylase OafA/YrhL, contains acyltransferase and SGNH-hydrolase domains</fullName>
    </submittedName>
</protein>
<name>A0A1M5V311_9RHOB</name>
<keyword evidence="3" id="KW-0808">Transferase</keyword>
<gene>
    <name evidence="3" type="ORF">SAMN04488044_3062</name>
</gene>
<feature type="transmembrane region" description="Helical" evidence="1">
    <location>
        <begin position="237"/>
        <end position="255"/>
    </location>
</feature>
<feature type="transmembrane region" description="Helical" evidence="1">
    <location>
        <begin position="211"/>
        <end position="228"/>
    </location>
</feature>
<sequence length="366" mass="40011">MAAPRQYFSELDLLRFFAALLVLLNHFAAIALGDPHLAIDKEAAAQVVAFPFLRPFLGVGAVGVQIFFVLSGFVIAKSAEGLGGRSGARRFITARALRILPALWLSTAIGATALLLSGVDVAQVIERALRSVFLSPIGPYVDGVIWTLVVEIVFYGCVCLLILQQRGADLTRFARWLGSVSSLYLFVFFDLDWSGAESAVAHLNGFEYKVLLLRHGVFFALGILLWSARSHGLHRHFLWLMVFCAAGLLEIGLLMKAHGVGVLSAWFLFAAALLLIARSGLGVANRRSSHWLRFLGALSYPLYLNHYTLGMCAAAMTTSLTMPEVMRFCIVFGLVAGVSLAVLRAEQALRKTLSRAAFLRRLSVRL</sequence>
<keyword evidence="3" id="KW-0378">Hydrolase</keyword>
<dbReference type="InterPro" id="IPR050879">
    <property type="entry name" value="Acyltransferase_3"/>
</dbReference>
<keyword evidence="1" id="KW-0472">Membrane</keyword>
<feature type="transmembrane region" description="Helical" evidence="1">
    <location>
        <begin position="52"/>
        <end position="76"/>
    </location>
</feature>
<dbReference type="PANTHER" id="PTHR23028">
    <property type="entry name" value="ACETYLTRANSFERASE"/>
    <property type="match status" value="1"/>
</dbReference>
<feature type="transmembrane region" description="Helical" evidence="1">
    <location>
        <begin position="97"/>
        <end position="117"/>
    </location>
</feature>
<dbReference type="EMBL" id="FQWM01000007">
    <property type="protein sequence ID" value="SHH69605.1"/>
    <property type="molecule type" value="Genomic_DNA"/>
</dbReference>
<reference evidence="4" key="1">
    <citation type="submission" date="2016-11" db="EMBL/GenBank/DDBJ databases">
        <authorList>
            <person name="Varghese N."/>
            <person name="Submissions S."/>
        </authorList>
    </citation>
    <scope>NUCLEOTIDE SEQUENCE [LARGE SCALE GENOMIC DNA]</scope>
    <source>
        <strain evidence="4">DSM 28223</strain>
    </source>
</reference>
<keyword evidence="1" id="KW-0812">Transmembrane</keyword>
<dbReference type="STRING" id="870908.SAMN04488044_3062"/>
<keyword evidence="1" id="KW-1133">Transmembrane helix</keyword>
<evidence type="ECO:0000259" key="2">
    <source>
        <dbReference type="Pfam" id="PF01757"/>
    </source>
</evidence>
<dbReference type="InterPro" id="IPR002656">
    <property type="entry name" value="Acyl_transf_3_dom"/>
</dbReference>
<dbReference type="Proteomes" id="UP000184211">
    <property type="component" value="Unassembled WGS sequence"/>
</dbReference>
<evidence type="ECO:0000313" key="4">
    <source>
        <dbReference type="Proteomes" id="UP000184211"/>
    </source>
</evidence>
<feature type="transmembrane region" description="Helical" evidence="1">
    <location>
        <begin position="173"/>
        <end position="191"/>
    </location>
</feature>